<keyword evidence="11" id="KW-0677">Repeat</keyword>
<dbReference type="EC" id="2.7.11.1" evidence="3"/>
<keyword evidence="18" id="KW-0325">Glycoprotein</keyword>
<dbReference type="FunFam" id="3.30.200.20:FF:000260">
    <property type="entry name" value="LRR receptor-like serine/threonine-protein kinase RPK2"/>
    <property type="match status" value="1"/>
</dbReference>
<evidence type="ECO:0000256" key="20">
    <source>
        <dbReference type="ARBA" id="ARBA00048679"/>
    </source>
</evidence>
<keyword evidence="16 22" id="KW-0472">Membrane</keyword>
<dbReference type="InterPro" id="IPR013210">
    <property type="entry name" value="LRR_N_plant-typ"/>
</dbReference>
<dbReference type="InterPro" id="IPR003591">
    <property type="entry name" value="Leu-rich_rpt_typical-subtyp"/>
</dbReference>
<keyword evidence="5" id="KW-0723">Serine/threonine-protein kinase</keyword>
<evidence type="ECO:0000256" key="15">
    <source>
        <dbReference type="ARBA" id="ARBA00022989"/>
    </source>
</evidence>
<evidence type="ECO:0000256" key="23">
    <source>
        <dbReference type="SAM" id="SignalP"/>
    </source>
</evidence>
<dbReference type="SUPFAM" id="SSF52047">
    <property type="entry name" value="RNI-like"/>
    <property type="match status" value="2"/>
</dbReference>
<proteinExistence type="inferred from homology"/>
<dbReference type="PROSITE" id="PS50011">
    <property type="entry name" value="PROTEIN_KINASE_DOM"/>
    <property type="match status" value="1"/>
</dbReference>
<evidence type="ECO:0000256" key="22">
    <source>
        <dbReference type="SAM" id="Phobius"/>
    </source>
</evidence>
<comment type="caution">
    <text evidence="25">The sequence shown here is derived from an EMBL/GenBank/DDBJ whole genome shotgun (WGS) entry which is preliminary data.</text>
</comment>
<keyword evidence="7" id="KW-0433">Leucine-rich repeat</keyword>
<dbReference type="Pfam" id="PF13855">
    <property type="entry name" value="LRR_8"/>
    <property type="match status" value="1"/>
</dbReference>
<keyword evidence="10 23" id="KW-0732">Signal</keyword>
<gene>
    <name evidence="25" type="primary">INRPK1_1</name>
    <name evidence="25" type="ORF">CFP56_018113</name>
</gene>
<dbReference type="InterPro" id="IPR032675">
    <property type="entry name" value="LRR_dom_sf"/>
</dbReference>
<keyword evidence="4" id="KW-1003">Cell membrane</keyword>
<keyword evidence="8" id="KW-0808">Transferase</keyword>
<dbReference type="InterPro" id="IPR008271">
    <property type="entry name" value="Ser/Thr_kinase_AS"/>
</dbReference>
<evidence type="ECO:0000256" key="14">
    <source>
        <dbReference type="ARBA" id="ARBA00022840"/>
    </source>
</evidence>
<evidence type="ECO:0000256" key="3">
    <source>
        <dbReference type="ARBA" id="ARBA00012513"/>
    </source>
</evidence>
<dbReference type="SUPFAM" id="SSF56112">
    <property type="entry name" value="Protein kinase-like (PK-like)"/>
    <property type="match status" value="1"/>
</dbReference>
<feature type="signal peptide" evidence="23">
    <location>
        <begin position="1"/>
        <end position="20"/>
    </location>
</feature>
<evidence type="ECO:0000256" key="1">
    <source>
        <dbReference type="ARBA" id="ARBA00004251"/>
    </source>
</evidence>
<evidence type="ECO:0000256" key="19">
    <source>
        <dbReference type="ARBA" id="ARBA00047899"/>
    </source>
</evidence>
<dbReference type="GO" id="GO:0005886">
    <property type="term" value="C:plasma membrane"/>
    <property type="evidence" value="ECO:0007669"/>
    <property type="project" value="UniProtKB-SubCell"/>
</dbReference>
<dbReference type="FunFam" id="3.80.10.10:FF:000439">
    <property type="entry name" value="LRR receptor-like serine/threonine-protein kinase FLS2"/>
    <property type="match status" value="1"/>
</dbReference>
<feature type="chain" id="PRO_5043956804" description="non-specific serine/threonine protein kinase" evidence="23">
    <location>
        <begin position="21"/>
        <end position="1147"/>
    </location>
</feature>
<evidence type="ECO:0000256" key="2">
    <source>
        <dbReference type="ARBA" id="ARBA00008684"/>
    </source>
</evidence>
<evidence type="ECO:0000256" key="8">
    <source>
        <dbReference type="ARBA" id="ARBA00022679"/>
    </source>
</evidence>
<evidence type="ECO:0000256" key="4">
    <source>
        <dbReference type="ARBA" id="ARBA00022475"/>
    </source>
</evidence>
<dbReference type="Gene3D" id="3.80.10.10">
    <property type="entry name" value="Ribonuclease Inhibitor"/>
    <property type="match status" value="4"/>
</dbReference>
<evidence type="ECO:0000256" key="13">
    <source>
        <dbReference type="ARBA" id="ARBA00022777"/>
    </source>
</evidence>
<evidence type="ECO:0000256" key="17">
    <source>
        <dbReference type="ARBA" id="ARBA00023170"/>
    </source>
</evidence>
<dbReference type="GO" id="GO:0006950">
    <property type="term" value="P:response to stress"/>
    <property type="evidence" value="ECO:0007669"/>
    <property type="project" value="UniProtKB-ARBA"/>
</dbReference>
<dbReference type="FunFam" id="3.80.10.10:FF:001181">
    <property type="entry name" value="Leucine-rich repeat family protein"/>
    <property type="match status" value="1"/>
</dbReference>
<dbReference type="InterPro" id="IPR051716">
    <property type="entry name" value="Plant_RL_S/T_kinase"/>
</dbReference>
<dbReference type="Pfam" id="PF00069">
    <property type="entry name" value="Pkinase"/>
    <property type="match status" value="1"/>
</dbReference>
<dbReference type="GO" id="GO:0005524">
    <property type="term" value="F:ATP binding"/>
    <property type="evidence" value="ECO:0007669"/>
    <property type="project" value="UniProtKB-UniRule"/>
</dbReference>
<keyword evidence="6" id="KW-0597">Phosphoprotein</keyword>
<feature type="binding site" evidence="21">
    <location>
        <position position="809"/>
    </location>
    <ligand>
        <name>ATP</name>
        <dbReference type="ChEBI" id="CHEBI:30616"/>
    </ligand>
</feature>
<keyword evidence="13" id="KW-0418">Kinase</keyword>
<evidence type="ECO:0000256" key="11">
    <source>
        <dbReference type="ARBA" id="ARBA00022737"/>
    </source>
</evidence>
<dbReference type="PROSITE" id="PS00108">
    <property type="entry name" value="PROTEIN_KINASE_ST"/>
    <property type="match status" value="1"/>
</dbReference>
<dbReference type="Pfam" id="PF00560">
    <property type="entry name" value="LRR_1"/>
    <property type="match status" value="9"/>
</dbReference>
<dbReference type="InterPro" id="IPR011009">
    <property type="entry name" value="Kinase-like_dom_sf"/>
</dbReference>
<dbReference type="PANTHER" id="PTHR48053">
    <property type="entry name" value="LEUCINE RICH REPEAT FAMILY PROTEIN, EXPRESSED"/>
    <property type="match status" value="1"/>
</dbReference>
<dbReference type="FunFam" id="1.10.510.10:FF:000569">
    <property type="entry name" value="Serine/threonine-protein kinase-like protein CCR4"/>
    <property type="match status" value="1"/>
</dbReference>
<evidence type="ECO:0000256" key="5">
    <source>
        <dbReference type="ARBA" id="ARBA00022527"/>
    </source>
</evidence>
<evidence type="ECO:0000256" key="12">
    <source>
        <dbReference type="ARBA" id="ARBA00022741"/>
    </source>
</evidence>
<keyword evidence="9 22" id="KW-0812">Transmembrane</keyword>
<evidence type="ECO:0000313" key="26">
    <source>
        <dbReference type="Proteomes" id="UP000237347"/>
    </source>
</evidence>
<feature type="transmembrane region" description="Helical" evidence="22">
    <location>
        <begin position="726"/>
        <end position="751"/>
    </location>
</feature>
<accession>A0AAW0KKX7</accession>
<evidence type="ECO:0000313" key="25">
    <source>
        <dbReference type="EMBL" id="KAK7839355.1"/>
    </source>
</evidence>
<keyword evidence="14 21" id="KW-0067">ATP-binding</keyword>
<protein>
    <recommendedName>
        <fullName evidence="3">non-specific serine/threonine protein kinase</fullName>
        <ecNumber evidence="3">2.7.11.1</ecNumber>
    </recommendedName>
</protein>
<sequence length="1147" mass="126263">MQLGLNHLLLFLCFTASMYGYTVSGLNSDGITLLALLRHWTSVPPSITSSWNASDSSPCSWAGVECDNAHNVMSLNLSSQAISGRLGPEIGHLSQLQVLVLSYNNIFGVIPKELGNCSVLEQLDLSVNNFSGEIPDRFENLQSLLSLSLYENMLIGEIPESVFRIPHLEYVYLNNNNFNGSIPANVGNISEVLSLWLDGNQLSGTIPSSIGNCSKLEELYLNQNQLVGILPESLNNLENLAYLLVSQNSLEGRIPLGLGNCKSLYFLDLSFNGFSGGIPPGLGNCSDLTYFAAVSSNLMGNIPSSFGLLYKLLRLHLPENHLSGKIPPELGKCKSLEGLLLYTNQLEGEIPSELGMLTELQDIELFNNRLMGEIPISIWKIPSLQYLHVYNNSLSGELPLEMTELKQLKNISLYNNQFSGVVPESLGINSSLIQLDFTNNKFTGKIPPTLCFGKQLSVLNMGQNQLQGSIPSDVGSCSTLRRLILKQNNFTGVLPEFAKNTKLLFMDISENNIGGAIPSSLGNCTNLTSIILSKNMFTGFIPPELGNLVNLQTLSLAENKLEGPLPSQLSNCVKLEKFDVGFNLLNGSIPSSLRSWTGLSALILRENRFIGGVPFNGLTGEVPLELGKLNRLLQLDVSHNNLTGTLIALEEMQSLVEVNISYNHFTGPVPQTLMKFLNSSPSSFLGNPSLCVSCLPSGGLTCTGNSNFKPCDLQSSNKKGLSRLEVAMIALGSSLALVFMLLGLVLVFLFCRRPKQEADTSAQEGSSPLLKKLMEATANLNDRYLIGRGAHGAVYKASLSPDKVFAVKKIAFSGNKGGNLSMAREIQTVGKIRHRNLVRLEDFWLRKDYGLILYRYMQNGSLHDVLHEVNPPPTLEWGVRYKIAVGTAHGLTYLHFDCDPPVVHRDVKPNNILLDSEMEPHIADFGIAKLLDQSSASTPSISVAGTFGFIAPGNSSAFISKESDVYSYGVVLLELLTRKKALDPSFMEEVDIVSWVRSVWSNTGEIENIVDSSLMEEFLHSDIMEQVIDVFMVALRCTEKEPSKRPTMRDVLLTRKKALDPSFMEEVDIVSWVRSLWSNTGEIENIVDSSLMEEFLHSDIMEQVIDVFMVALRCTEKEPSKRPTMRDVVRQLLDASTPMRSKKKQPI</sequence>
<dbReference type="InterPro" id="IPR000719">
    <property type="entry name" value="Prot_kinase_dom"/>
</dbReference>
<keyword evidence="12 21" id="KW-0547">Nucleotide-binding</keyword>
<dbReference type="PROSITE" id="PS00107">
    <property type="entry name" value="PROTEIN_KINASE_ATP"/>
    <property type="match status" value="1"/>
</dbReference>
<dbReference type="SMART" id="SM00369">
    <property type="entry name" value="LRR_TYP"/>
    <property type="match status" value="7"/>
</dbReference>
<dbReference type="AlphaFoldDB" id="A0AAW0KKX7"/>
<dbReference type="GO" id="GO:0004674">
    <property type="term" value="F:protein serine/threonine kinase activity"/>
    <property type="evidence" value="ECO:0007669"/>
    <property type="project" value="UniProtKB-KW"/>
</dbReference>
<evidence type="ECO:0000259" key="24">
    <source>
        <dbReference type="PROSITE" id="PS50011"/>
    </source>
</evidence>
<keyword evidence="15 22" id="KW-1133">Transmembrane helix</keyword>
<evidence type="ECO:0000256" key="18">
    <source>
        <dbReference type="ARBA" id="ARBA00023180"/>
    </source>
</evidence>
<dbReference type="InterPro" id="IPR017441">
    <property type="entry name" value="Protein_kinase_ATP_BS"/>
</dbReference>
<dbReference type="Pfam" id="PF08263">
    <property type="entry name" value="LRRNT_2"/>
    <property type="match status" value="1"/>
</dbReference>
<evidence type="ECO:0000256" key="9">
    <source>
        <dbReference type="ARBA" id="ARBA00022692"/>
    </source>
</evidence>
<feature type="domain" description="Protein kinase" evidence="24">
    <location>
        <begin position="780"/>
        <end position="1063"/>
    </location>
</feature>
<comment type="catalytic activity">
    <reaction evidence="19">
        <text>L-threonyl-[protein] + ATP = O-phospho-L-threonyl-[protein] + ADP + H(+)</text>
        <dbReference type="Rhea" id="RHEA:46608"/>
        <dbReference type="Rhea" id="RHEA-COMP:11060"/>
        <dbReference type="Rhea" id="RHEA-COMP:11605"/>
        <dbReference type="ChEBI" id="CHEBI:15378"/>
        <dbReference type="ChEBI" id="CHEBI:30013"/>
        <dbReference type="ChEBI" id="CHEBI:30616"/>
        <dbReference type="ChEBI" id="CHEBI:61977"/>
        <dbReference type="ChEBI" id="CHEBI:456216"/>
        <dbReference type="EC" id="2.7.11.1"/>
    </reaction>
</comment>
<comment type="catalytic activity">
    <reaction evidence="20">
        <text>L-seryl-[protein] + ATP = O-phospho-L-seryl-[protein] + ADP + H(+)</text>
        <dbReference type="Rhea" id="RHEA:17989"/>
        <dbReference type="Rhea" id="RHEA-COMP:9863"/>
        <dbReference type="Rhea" id="RHEA-COMP:11604"/>
        <dbReference type="ChEBI" id="CHEBI:15378"/>
        <dbReference type="ChEBI" id="CHEBI:29999"/>
        <dbReference type="ChEBI" id="CHEBI:30616"/>
        <dbReference type="ChEBI" id="CHEBI:83421"/>
        <dbReference type="ChEBI" id="CHEBI:456216"/>
        <dbReference type="EC" id="2.7.11.1"/>
    </reaction>
</comment>
<dbReference type="FunFam" id="3.80.10.10:FF:000430">
    <property type="entry name" value="Leucine-rich repeat receptor-like protein kinase PEPR1"/>
    <property type="match status" value="1"/>
</dbReference>
<name>A0AAW0KKX7_QUESU</name>
<dbReference type="PANTHER" id="PTHR48053:SF113">
    <property type="entry name" value="PROTEIN KINASE DOMAIN-CONTAINING PROTEIN"/>
    <property type="match status" value="1"/>
</dbReference>
<dbReference type="Gene3D" id="1.10.510.10">
    <property type="entry name" value="Transferase(Phosphotransferase) domain 1"/>
    <property type="match status" value="2"/>
</dbReference>
<organism evidence="25 26">
    <name type="scientific">Quercus suber</name>
    <name type="common">Cork oak</name>
    <dbReference type="NCBI Taxonomy" id="58331"/>
    <lineage>
        <taxon>Eukaryota</taxon>
        <taxon>Viridiplantae</taxon>
        <taxon>Streptophyta</taxon>
        <taxon>Embryophyta</taxon>
        <taxon>Tracheophyta</taxon>
        <taxon>Spermatophyta</taxon>
        <taxon>Magnoliopsida</taxon>
        <taxon>eudicotyledons</taxon>
        <taxon>Gunneridae</taxon>
        <taxon>Pentapetalae</taxon>
        <taxon>rosids</taxon>
        <taxon>fabids</taxon>
        <taxon>Fagales</taxon>
        <taxon>Fagaceae</taxon>
        <taxon>Quercus</taxon>
    </lineage>
</organism>
<comment type="subcellular location">
    <subcellularLocation>
        <location evidence="1">Cell membrane</location>
        <topology evidence="1">Single-pass type I membrane protein</topology>
    </subcellularLocation>
</comment>
<dbReference type="SMART" id="SM00220">
    <property type="entry name" value="S_TKc"/>
    <property type="match status" value="1"/>
</dbReference>
<comment type="similarity">
    <text evidence="2">Belongs to the protein kinase superfamily. Ser/Thr protein kinase family.</text>
</comment>
<evidence type="ECO:0000256" key="16">
    <source>
        <dbReference type="ARBA" id="ARBA00023136"/>
    </source>
</evidence>
<dbReference type="EMBL" id="PKMF04000285">
    <property type="protein sequence ID" value="KAK7839355.1"/>
    <property type="molecule type" value="Genomic_DNA"/>
</dbReference>
<evidence type="ECO:0000256" key="7">
    <source>
        <dbReference type="ARBA" id="ARBA00022614"/>
    </source>
</evidence>
<evidence type="ECO:0000256" key="6">
    <source>
        <dbReference type="ARBA" id="ARBA00022553"/>
    </source>
</evidence>
<keyword evidence="17" id="KW-0675">Receptor</keyword>
<reference evidence="25 26" key="1">
    <citation type="journal article" date="2018" name="Sci. Data">
        <title>The draft genome sequence of cork oak.</title>
        <authorList>
            <person name="Ramos A.M."/>
            <person name="Usie A."/>
            <person name="Barbosa P."/>
            <person name="Barros P.M."/>
            <person name="Capote T."/>
            <person name="Chaves I."/>
            <person name="Simoes F."/>
            <person name="Abreu I."/>
            <person name="Carrasquinho I."/>
            <person name="Faro C."/>
            <person name="Guimaraes J.B."/>
            <person name="Mendonca D."/>
            <person name="Nobrega F."/>
            <person name="Rodrigues L."/>
            <person name="Saibo N.J.M."/>
            <person name="Varela M.C."/>
            <person name="Egas C."/>
            <person name="Matos J."/>
            <person name="Miguel C.M."/>
            <person name="Oliveira M.M."/>
            <person name="Ricardo C.P."/>
            <person name="Goncalves S."/>
        </authorList>
    </citation>
    <scope>NUCLEOTIDE SEQUENCE [LARGE SCALE GENOMIC DNA]</scope>
    <source>
        <strain evidence="26">cv. HL8</strain>
    </source>
</reference>
<keyword evidence="26" id="KW-1185">Reference proteome</keyword>
<dbReference type="InterPro" id="IPR001611">
    <property type="entry name" value="Leu-rich_rpt"/>
</dbReference>
<dbReference type="Proteomes" id="UP000237347">
    <property type="component" value="Unassembled WGS sequence"/>
</dbReference>
<evidence type="ECO:0000256" key="10">
    <source>
        <dbReference type="ARBA" id="ARBA00022729"/>
    </source>
</evidence>
<evidence type="ECO:0000256" key="21">
    <source>
        <dbReference type="PROSITE-ProRule" id="PRU10141"/>
    </source>
</evidence>
<dbReference type="Gene3D" id="3.30.200.20">
    <property type="entry name" value="Phosphorylase Kinase, domain 1"/>
    <property type="match status" value="1"/>
</dbReference>